<evidence type="ECO:0000256" key="2">
    <source>
        <dbReference type="SAM" id="Phobius"/>
    </source>
</evidence>
<protein>
    <submittedName>
        <fullName evidence="3">Spermine spermidine synthase</fullName>
    </submittedName>
</protein>
<comment type="caution">
    <text evidence="3">The sequence shown here is derived from an EMBL/GenBank/DDBJ whole genome shotgun (WGS) entry which is preliminary data.</text>
</comment>
<feature type="region of interest" description="Disordered" evidence="1">
    <location>
        <begin position="1"/>
        <end position="63"/>
    </location>
</feature>
<feature type="region of interest" description="Disordered" evidence="1">
    <location>
        <begin position="633"/>
        <end position="686"/>
    </location>
</feature>
<dbReference type="EMBL" id="LHPF02000003">
    <property type="protein sequence ID" value="PSC75024.1"/>
    <property type="molecule type" value="Genomic_DNA"/>
</dbReference>
<dbReference type="OrthoDB" id="515035at2759"/>
<name>A0A2P6VLR3_9CHLO</name>
<accession>A0A2P6VLR3</accession>
<dbReference type="Gene3D" id="3.40.50.150">
    <property type="entry name" value="Vaccinia Virus protein VP39"/>
    <property type="match status" value="1"/>
</dbReference>
<dbReference type="AlphaFoldDB" id="A0A2P6VLR3"/>
<sequence length="726" mass="74225">MHRRKAKLQQAGNGRRLEADAPPAAAAPTNGARQQQQQAEEQQVDPVQPAPPPPELPPQPPFDHRAAISTLVALLLLLPCQRAAQRVLAPQTGGWLAASFCSLALWVLAAVGAVGGYAAQEGSLASATAPGSVATSGVGVAARAWAAAAASAAVLALPLGGPPGALAGLLLLAPGLADDAGRRISDAELTLRAMALAAATAGPLFITVGAAAGAAGGAALRSVLGPGARAQLLLLPLLAGVTAVGMTAAGLPAALTPSHPAASLPPAVAAVALAMADALSPPAAPAAPLRHPGRGKKPARQAPGRGSRLRALAALAAACFAALAAQRALTPCDMSGAGAGGAAIAGGQYRLVWQCEAAGGGRVGVVEGTYKGLYRYRLLRWDHSVLGGEYVAPPDVAGQPIYTAFYLQQAAALLRPGGSRSLHVGLGVGTAVKAMQRLGIAADSIELAPEVLAAARRSFGLQPELHGGRAMAGDALVHVPALAAQGQRYDYVLHDVFSGGGAPDALMTSAFFRSLGRLLAPGGVLAVNYYGGKGPSLKEAWCRLRTVFDSVRAFSDVEQSRTRNHVLFASTGTDLGAANLTAAYAAAAAAQAAAQAAGRPELYDPLQLRVWRSLPQQEVQVTYDRQRCAALLRRHGAPGGRPGRDAAAAGEEDQGGEESSGLPSGSAAQQRLRQRQRELSAQAAAARRPPPPWVWRALRTLRERHALATAHWVAMRTQFGDAVWLS</sequence>
<dbReference type="InterPro" id="IPR029063">
    <property type="entry name" value="SAM-dependent_MTases_sf"/>
</dbReference>
<keyword evidence="4" id="KW-1185">Reference proteome</keyword>
<proteinExistence type="predicted"/>
<feature type="transmembrane region" description="Helical" evidence="2">
    <location>
        <begin position="140"/>
        <end position="173"/>
    </location>
</feature>
<feature type="compositionally biased region" description="Low complexity" evidence="1">
    <location>
        <begin position="20"/>
        <end position="47"/>
    </location>
</feature>
<dbReference type="Proteomes" id="UP000239649">
    <property type="component" value="Unassembled WGS sequence"/>
</dbReference>
<keyword evidence="2" id="KW-1133">Transmembrane helix</keyword>
<evidence type="ECO:0000256" key="1">
    <source>
        <dbReference type="SAM" id="MobiDB-lite"/>
    </source>
</evidence>
<keyword evidence="2" id="KW-0472">Membrane</keyword>
<feature type="compositionally biased region" description="Pro residues" evidence="1">
    <location>
        <begin position="48"/>
        <end position="61"/>
    </location>
</feature>
<dbReference type="STRING" id="554055.A0A2P6VLR3"/>
<feature type="transmembrane region" description="Helical" evidence="2">
    <location>
        <begin position="96"/>
        <end position="119"/>
    </location>
</feature>
<evidence type="ECO:0000313" key="3">
    <source>
        <dbReference type="EMBL" id="PSC75024.1"/>
    </source>
</evidence>
<evidence type="ECO:0000313" key="4">
    <source>
        <dbReference type="Proteomes" id="UP000239649"/>
    </source>
</evidence>
<feature type="compositionally biased region" description="Low complexity" evidence="1">
    <location>
        <begin position="657"/>
        <end position="671"/>
    </location>
</feature>
<reference evidence="3 4" key="1">
    <citation type="journal article" date="2018" name="Plant J.">
        <title>Genome sequences of Chlorella sorokiniana UTEX 1602 and Micractinium conductrix SAG 241.80: implications to maltose excretion by a green alga.</title>
        <authorList>
            <person name="Arriola M.B."/>
            <person name="Velmurugan N."/>
            <person name="Zhang Y."/>
            <person name="Plunkett M.H."/>
            <person name="Hondzo H."/>
            <person name="Barney B.M."/>
        </authorList>
    </citation>
    <scope>NUCLEOTIDE SEQUENCE [LARGE SCALE GENOMIC DNA]</scope>
    <source>
        <strain evidence="3 4">SAG 241.80</strain>
    </source>
</reference>
<gene>
    <name evidence="3" type="ORF">C2E20_1815</name>
</gene>
<keyword evidence="2" id="KW-0812">Transmembrane</keyword>
<feature type="transmembrane region" description="Helical" evidence="2">
    <location>
        <begin position="193"/>
        <end position="220"/>
    </location>
</feature>
<feature type="transmembrane region" description="Helical" evidence="2">
    <location>
        <begin position="232"/>
        <end position="255"/>
    </location>
</feature>
<organism evidence="3 4">
    <name type="scientific">Micractinium conductrix</name>
    <dbReference type="NCBI Taxonomy" id="554055"/>
    <lineage>
        <taxon>Eukaryota</taxon>
        <taxon>Viridiplantae</taxon>
        <taxon>Chlorophyta</taxon>
        <taxon>core chlorophytes</taxon>
        <taxon>Trebouxiophyceae</taxon>
        <taxon>Chlorellales</taxon>
        <taxon>Chlorellaceae</taxon>
        <taxon>Chlorella clade</taxon>
        <taxon>Micractinium</taxon>
    </lineage>
</organism>
<feature type="region of interest" description="Disordered" evidence="1">
    <location>
        <begin position="283"/>
        <end position="303"/>
    </location>
</feature>
<dbReference type="SUPFAM" id="SSF53335">
    <property type="entry name" value="S-adenosyl-L-methionine-dependent methyltransferases"/>
    <property type="match status" value="1"/>
</dbReference>